<dbReference type="InterPro" id="IPR026392">
    <property type="entry name" value="Exo/Archaeosortase_dom"/>
</dbReference>
<feature type="transmembrane region" description="Helical" evidence="8">
    <location>
        <begin position="86"/>
        <end position="116"/>
    </location>
</feature>
<evidence type="ECO:0000256" key="1">
    <source>
        <dbReference type="ARBA" id="ARBA00004651"/>
    </source>
</evidence>
<keyword evidence="2" id="KW-1003">Cell membrane</keyword>
<evidence type="ECO:0000256" key="7">
    <source>
        <dbReference type="ARBA" id="ARBA00023136"/>
    </source>
</evidence>
<dbReference type="NCBIfam" id="TIGR04178">
    <property type="entry name" value="exo_archaeo"/>
    <property type="match status" value="1"/>
</dbReference>
<accession>A0A518IPH5</accession>
<keyword evidence="6 8" id="KW-1133">Transmembrane helix</keyword>
<keyword evidence="10" id="KW-1185">Reference proteome</keyword>
<comment type="subcellular location">
    <subcellularLocation>
        <location evidence="1">Cell membrane</location>
        <topology evidence="1">Multi-pass membrane protein</topology>
    </subcellularLocation>
</comment>
<dbReference type="EMBL" id="CP036318">
    <property type="protein sequence ID" value="QDV54970.1"/>
    <property type="molecule type" value="Genomic_DNA"/>
</dbReference>
<dbReference type="Proteomes" id="UP000316770">
    <property type="component" value="Chromosome"/>
</dbReference>
<feature type="transmembrane region" description="Helical" evidence="8">
    <location>
        <begin position="20"/>
        <end position="38"/>
    </location>
</feature>
<dbReference type="GO" id="GO:0005886">
    <property type="term" value="C:plasma membrane"/>
    <property type="evidence" value="ECO:0007669"/>
    <property type="project" value="UniProtKB-SubCell"/>
</dbReference>
<keyword evidence="4 8" id="KW-0812">Transmembrane</keyword>
<dbReference type="AlphaFoldDB" id="A0A518IPH5"/>
<proteinExistence type="predicted"/>
<reference evidence="9 10" key="1">
    <citation type="submission" date="2019-02" db="EMBL/GenBank/DDBJ databases">
        <title>Deep-cultivation of Planctomycetes and their phenomic and genomic characterization uncovers novel biology.</title>
        <authorList>
            <person name="Wiegand S."/>
            <person name="Jogler M."/>
            <person name="Boedeker C."/>
            <person name="Pinto D."/>
            <person name="Vollmers J."/>
            <person name="Rivas-Marin E."/>
            <person name="Kohn T."/>
            <person name="Peeters S.H."/>
            <person name="Heuer A."/>
            <person name="Rast P."/>
            <person name="Oberbeckmann S."/>
            <person name="Bunk B."/>
            <person name="Jeske O."/>
            <person name="Meyerdierks A."/>
            <person name="Storesund J.E."/>
            <person name="Kallscheuer N."/>
            <person name="Luecker S."/>
            <person name="Lage O.M."/>
            <person name="Pohl T."/>
            <person name="Merkel B.J."/>
            <person name="Hornburger P."/>
            <person name="Mueller R.-W."/>
            <person name="Bruemmer F."/>
            <person name="Labrenz M."/>
            <person name="Spormann A.M."/>
            <person name="Op den Camp H."/>
            <person name="Overmann J."/>
            <person name="Amann R."/>
            <person name="Jetten M.S.M."/>
            <person name="Mascher T."/>
            <person name="Medema M.H."/>
            <person name="Devos D.P."/>
            <person name="Kaster A.-K."/>
            <person name="Ovreas L."/>
            <person name="Rohde M."/>
            <person name="Galperin M.Y."/>
            <person name="Jogler C."/>
        </authorList>
    </citation>
    <scope>NUCLEOTIDE SEQUENCE [LARGE SCALE GENOMIC DNA]</scope>
    <source>
        <strain evidence="9 10">Mal33</strain>
    </source>
</reference>
<evidence type="ECO:0000256" key="5">
    <source>
        <dbReference type="ARBA" id="ARBA00022801"/>
    </source>
</evidence>
<feature type="transmembrane region" description="Helical" evidence="8">
    <location>
        <begin position="192"/>
        <end position="210"/>
    </location>
</feature>
<evidence type="ECO:0000256" key="2">
    <source>
        <dbReference type="ARBA" id="ARBA00022475"/>
    </source>
</evidence>
<dbReference type="GO" id="GO:0006508">
    <property type="term" value="P:proteolysis"/>
    <property type="evidence" value="ECO:0007669"/>
    <property type="project" value="UniProtKB-KW"/>
</dbReference>
<dbReference type="RefSeq" id="WP_145282690.1">
    <property type="nucleotide sequence ID" value="NZ_CP036318.1"/>
</dbReference>
<dbReference type="NCBIfam" id="NF033780">
    <property type="entry name" value="exosort_XrtU_C"/>
    <property type="match status" value="1"/>
</dbReference>
<gene>
    <name evidence="9" type="ORF">Mal33_09380</name>
</gene>
<dbReference type="Pfam" id="PF09721">
    <property type="entry name" value="Exosortase_EpsH"/>
    <property type="match status" value="1"/>
</dbReference>
<feature type="transmembrane region" description="Helical" evidence="8">
    <location>
        <begin position="123"/>
        <end position="141"/>
    </location>
</feature>
<feature type="transmembrane region" description="Helical" evidence="8">
    <location>
        <begin position="328"/>
        <end position="354"/>
    </location>
</feature>
<evidence type="ECO:0000256" key="8">
    <source>
        <dbReference type="SAM" id="Phobius"/>
    </source>
</evidence>
<feature type="transmembrane region" description="Helical" evidence="8">
    <location>
        <begin position="217"/>
        <end position="242"/>
    </location>
</feature>
<evidence type="ECO:0000256" key="6">
    <source>
        <dbReference type="ARBA" id="ARBA00022989"/>
    </source>
</evidence>
<evidence type="ECO:0000256" key="4">
    <source>
        <dbReference type="ARBA" id="ARBA00022692"/>
    </source>
</evidence>
<evidence type="ECO:0000313" key="9">
    <source>
        <dbReference type="EMBL" id="QDV54970.1"/>
    </source>
</evidence>
<keyword evidence="5" id="KW-0378">Hydrolase</keyword>
<feature type="transmembrane region" description="Helical" evidence="8">
    <location>
        <begin position="254"/>
        <end position="273"/>
    </location>
</feature>
<dbReference type="GO" id="GO:0008233">
    <property type="term" value="F:peptidase activity"/>
    <property type="evidence" value="ECO:0007669"/>
    <property type="project" value="UniProtKB-KW"/>
</dbReference>
<protein>
    <submittedName>
        <fullName evidence="9">Transmembrane exosortase (Exosortase_EpsH)</fullName>
    </submittedName>
</protein>
<evidence type="ECO:0000256" key="3">
    <source>
        <dbReference type="ARBA" id="ARBA00022670"/>
    </source>
</evidence>
<dbReference type="InterPro" id="IPR019127">
    <property type="entry name" value="Exosortase"/>
</dbReference>
<evidence type="ECO:0000313" key="10">
    <source>
        <dbReference type="Proteomes" id="UP000316770"/>
    </source>
</evidence>
<name>A0A518IPH5_9BACT</name>
<keyword evidence="3" id="KW-0645">Protease</keyword>
<organism evidence="9 10">
    <name type="scientific">Rosistilla oblonga</name>
    <dbReference type="NCBI Taxonomy" id="2527990"/>
    <lineage>
        <taxon>Bacteria</taxon>
        <taxon>Pseudomonadati</taxon>
        <taxon>Planctomycetota</taxon>
        <taxon>Planctomycetia</taxon>
        <taxon>Pirellulales</taxon>
        <taxon>Pirellulaceae</taxon>
        <taxon>Rosistilla</taxon>
    </lineage>
</organism>
<keyword evidence="7 8" id="KW-0472">Membrane</keyword>
<sequence>MNQNAETVDLPTQLARFARAYRFELLILTCFTPLALLHFRNLWRHDHYQFFPLILLVFPYLLWTSQQPGLPSSTSQRWEQGFTLTSLLLLAAALFLWSPNIAMMGAVFAAGSILLAMRRTGKIARFMPLWIVLWFLVRMPANLDTSLMLALQSWTSRAASLLLDALRIDHALLGNVIWAGPQNYFVEEACSGINSLFSLTALVAVALVLSPRPLVHAVLLIFAAAFWASVVNILRVALLVLFNERFQINLLEGTPHTIFGLLLFGFAGAMLVATDQFLMVFHQSEHIVDLDATKRQANGLQLNAPPLNNERSHPTPDRTPPLVGEHRFAAIASPLFIVLLLGQFYSLVAGAGYAERQSLPQSNVTFVATDLPLAIDGWEQSGFEVQKRDALNFFGEHSAIWTYRRNNYEVFVSIDYPFQQWHELIICYENQGKELASRKVLPSDNELPPIVYAELASPSGHTSLLAFCLFRRSGAALQPPPDTKGVAANLHGRFSRILDAGENSHEPTYQVQVLAPILNESDRLSDQAIIDLHQQVTRTLRSLVAAKTGDR</sequence>